<dbReference type="OrthoDB" id="9801052at2"/>
<keyword evidence="1" id="KW-0732">Signal</keyword>
<evidence type="ECO:0000313" key="2">
    <source>
        <dbReference type="EMBL" id="PZF72487.1"/>
    </source>
</evidence>
<feature type="signal peptide" evidence="1">
    <location>
        <begin position="1"/>
        <end position="19"/>
    </location>
</feature>
<keyword evidence="3" id="KW-1185">Reference proteome</keyword>
<gene>
    <name evidence="2" type="ORF">DN068_11520</name>
</gene>
<comment type="caution">
    <text evidence="2">The sequence shown here is derived from an EMBL/GenBank/DDBJ whole genome shotgun (WGS) entry which is preliminary data.</text>
</comment>
<dbReference type="RefSeq" id="WP_110999077.1">
    <property type="nucleotide sequence ID" value="NZ_QKTW01000017.1"/>
</dbReference>
<feature type="chain" id="PRO_5016162954" evidence="1">
    <location>
        <begin position="20"/>
        <end position="260"/>
    </location>
</feature>
<accession>A0A2W2B999</accession>
<dbReference type="AlphaFoldDB" id="A0A2W2B999"/>
<evidence type="ECO:0000313" key="3">
    <source>
        <dbReference type="Proteomes" id="UP000248745"/>
    </source>
</evidence>
<name>A0A2W2B999_9BACT</name>
<sequence>MKKSYWTALVLILSVFASSCKKSHESTTNPNNGNPVGQTTGYRVEGIKDIYVINDADNNICKLNLSVNDTAKMPENIKLALEGWPDACYGYLSTDSANGNYTTTLTVNNSGASPGVYPIRLNCTGSLSGKISYTFNLNILSTTDDANFFLGTGAGTRGTQHLLPYTDYITKGDTAGKIIFSNFSGLGISIYANISGDAKKQVAPMKIPLQTIDNKKYFGDGWVASGKITHDKTSFLYYNYSVVSSTGDTTSEYVEMTITH</sequence>
<reference evidence="2 3" key="1">
    <citation type="submission" date="2018-06" db="EMBL/GenBank/DDBJ databases">
        <title>Mucibacter soli gen. nov., sp. nov., a new member of the family Chitinophagaceae producing mucin.</title>
        <authorList>
            <person name="Kim M.-K."/>
            <person name="Park S."/>
            <person name="Kim T.-S."/>
            <person name="Joung Y."/>
            <person name="Han J.-H."/>
            <person name="Kim S.B."/>
        </authorList>
    </citation>
    <scope>NUCLEOTIDE SEQUENCE [LARGE SCALE GENOMIC DNA]</scope>
    <source>
        <strain evidence="2 3">R1-15</strain>
    </source>
</reference>
<proteinExistence type="predicted"/>
<protein>
    <submittedName>
        <fullName evidence="2">Uncharacterized protein</fullName>
    </submittedName>
</protein>
<evidence type="ECO:0000256" key="1">
    <source>
        <dbReference type="SAM" id="SignalP"/>
    </source>
</evidence>
<dbReference type="Proteomes" id="UP000248745">
    <property type="component" value="Unassembled WGS sequence"/>
</dbReference>
<dbReference type="EMBL" id="QKTW01000017">
    <property type="protein sequence ID" value="PZF72487.1"/>
    <property type="molecule type" value="Genomic_DNA"/>
</dbReference>
<organism evidence="2 3">
    <name type="scientific">Taibaiella soli</name>
    <dbReference type="NCBI Taxonomy" id="1649169"/>
    <lineage>
        <taxon>Bacteria</taxon>
        <taxon>Pseudomonadati</taxon>
        <taxon>Bacteroidota</taxon>
        <taxon>Chitinophagia</taxon>
        <taxon>Chitinophagales</taxon>
        <taxon>Chitinophagaceae</taxon>
        <taxon>Taibaiella</taxon>
    </lineage>
</organism>
<dbReference type="PROSITE" id="PS51257">
    <property type="entry name" value="PROKAR_LIPOPROTEIN"/>
    <property type="match status" value="1"/>
</dbReference>